<accession>A0A6A5WAL1</accession>
<dbReference type="PANTHER" id="PTHR24148:SF64">
    <property type="entry name" value="HETEROKARYON INCOMPATIBILITY DOMAIN-CONTAINING PROTEIN"/>
    <property type="match status" value="1"/>
</dbReference>
<organism evidence="2 3">
    <name type="scientific">Amniculicola lignicola CBS 123094</name>
    <dbReference type="NCBI Taxonomy" id="1392246"/>
    <lineage>
        <taxon>Eukaryota</taxon>
        <taxon>Fungi</taxon>
        <taxon>Dikarya</taxon>
        <taxon>Ascomycota</taxon>
        <taxon>Pezizomycotina</taxon>
        <taxon>Dothideomycetes</taxon>
        <taxon>Pleosporomycetidae</taxon>
        <taxon>Pleosporales</taxon>
        <taxon>Amniculicolaceae</taxon>
        <taxon>Amniculicola</taxon>
    </lineage>
</organism>
<feature type="non-terminal residue" evidence="2">
    <location>
        <position position="146"/>
    </location>
</feature>
<dbReference type="PANTHER" id="PTHR24148">
    <property type="entry name" value="ANKYRIN REPEAT DOMAIN-CONTAINING PROTEIN 39 HOMOLOG-RELATED"/>
    <property type="match status" value="1"/>
</dbReference>
<evidence type="ECO:0000313" key="2">
    <source>
        <dbReference type="EMBL" id="KAF1998437.1"/>
    </source>
</evidence>
<keyword evidence="3" id="KW-1185">Reference proteome</keyword>
<dbReference type="Proteomes" id="UP000799779">
    <property type="component" value="Unassembled WGS sequence"/>
</dbReference>
<proteinExistence type="predicted"/>
<gene>
    <name evidence="2" type="ORF">P154DRAFT_439291</name>
</gene>
<protein>
    <recommendedName>
        <fullName evidence="1">Heterokaryon incompatibility domain-containing protein</fullName>
    </recommendedName>
</protein>
<dbReference type="Pfam" id="PF06985">
    <property type="entry name" value="HET"/>
    <property type="match status" value="1"/>
</dbReference>
<sequence>MFKQPDFLKNSLSKVSAKTLSLGGKQFVRNRNEKKIKFEEGFAYTPFSGPRCIRLLKIHEGDDTDVVSCDVFEVDLDQAPSFEALSYTWDLDPQWDTFQFEYVPDKAREERPILCNGKTCHVTMNLYHVLTELRRQKFQSPLWADQ</sequence>
<name>A0A6A5WAL1_9PLEO</name>
<dbReference type="InterPro" id="IPR052895">
    <property type="entry name" value="HetReg/Transcr_Mod"/>
</dbReference>
<dbReference type="EMBL" id="ML977604">
    <property type="protein sequence ID" value="KAF1998437.1"/>
    <property type="molecule type" value="Genomic_DNA"/>
</dbReference>
<reference evidence="2" key="1">
    <citation type="journal article" date="2020" name="Stud. Mycol.">
        <title>101 Dothideomycetes genomes: a test case for predicting lifestyles and emergence of pathogens.</title>
        <authorList>
            <person name="Haridas S."/>
            <person name="Albert R."/>
            <person name="Binder M."/>
            <person name="Bloem J."/>
            <person name="Labutti K."/>
            <person name="Salamov A."/>
            <person name="Andreopoulos B."/>
            <person name="Baker S."/>
            <person name="Barry K."/>
            <person name="Bills G."/>
            <person name="Bluhm B."/>
            <person name="Cannon C."/>
            <person name="Castanera R."/>
            <person name="Culley D."/>
            <person name="Daum C."/>
            <person name="Ezra D."/>
            <person name="Gonzalez J."/>
            <person name="Henrissat B."/>
            <person name="Kuo A."/>
            <person name="Liang C."/>
            <person name="Lipzen A."/>
            <person name="Lutzoni F."/>
            <person name="Magnuson J."/>
            <person name="Mondo S."/>
            <person name="Nolan M."/>
            <person name="Ohm R."/>
            <person name="Pangilinan J."/>
            <person name="Park H.-J."/>
            <person name="Ramirez L."/>
            <person name="Alfaro M."/>
            <person name="Sun H."/>
            <person name="Tritt A."/>
            <person name="Yoshinaga Y."/>
            <person name="Zwiers L.-H."/>
            <person name="Turgeon B."/>
            <person name="Goodwin S."/>
            <person name="Spatafora J."/>
            <person name="Crous P."/>
            <person name="Grigoriev I."/>
        </authorList>
    </citation>
    <scope>NUCLEOTIDE SEQUENCE</scope>
    <source>
        <strain evidence="2">CBS 123094</strain>
    </source>
</reference>
<dbReference type="InterPro" id="IPR010730">
    <property type="entry name" value="HET"/>
</dbReference>
<dbReference type="AlphaFoldDB" id="A0A6A5WAL1"/>
<dbReference type="OrthoDB" id="4476201at2759"/>
<evidence type="ECO:0000259" key="1">
    <source>
        <dbReference type="Pfam" id="PF06985"/>
    </source>
</evidence>
<evidence type="ECO:0000313" key="3">
    <source>
        <dbReference type="Proteomes" id="UP000799779"/>
    </source>
</evidence>
<feature type="domain" description="Heterokaryon incompatibility" evidence="1">
    <location>
        <begin position="82"/>
        <end position="146"/>
    </location>
</feature>